<proteinExistence type="predicted"/>
<evidence type="ECO:0000313" key="2">
    <source>
        <dbReference type="Proteomes" id="UP000824120"/>
    </source>
</evidence>
<keyword evidence="2" id="KW-1185">Reference proteome</keyword>
<gene>
    <name evidence="1" type="ORF">H5410_012407</name>
</gene>
<comment type="caution">
    <text evidence="1">The sequence shown here is derived from an EMBL/GenBank/DDBJ whole genome shotgun (WGS) entry which is preliminary data.</text>
</comment>
<dbReference type="EMBL" id="JACXVP010000002">
    <property type="protein sequence ID" value="KAG5627189.1"/>
    <property type="molecule type" value="Genomic_DNA"/>
</dbReference>
<dbReference type="SUPFAM" id="SSF53335">
    <property type="entry name" value="S-adenosyl-L-methionine-dependent methyltransferases"/>
    <property type="match status" value="1"/>
</dbReference>
<dbReference type="OrthoDB" id="1523883at2759"/>
<name>A0A9J6ARF8_SOLCO</name>
<accession>A0A9J6ARF8</accession>
<protein>
    <submittedName>
        <fullName evidence="1">Uncharacterized protein</fullName>
    </submittedName>
</protein>
<reference evidence="1 2" key="1">
    <citation type="submission" date="2020-09" db="EMBL/GenBank/DDBJ databases">
        <title>De no assembly of potato wild relative species, Solanum commersonii.</title>
        <authorList>
            <person name="Cho K."/>
        </authorList>
    </citation>
    <scope>NUCLEOTIDE SEQUENCE [LARGE SCALE GENOMIC DNA]</scope>
    <source>
        <strain evidence="1">LZ3.2</strain>
        <tissue evidence="1">Leaf</tissue>
    </source>
</reference>
<dbReference type="AlphaFoldDB" id="A0A9J6ARF8"/>
<evidence type="ECO:0000313" key="1">
    <source>
        <dbReference type="EMBL" id="KAG5627189.1"/>
    </source>
</evidence>
<dbReference type="Proteomes" id="UP000824120">
    <property type="component" value="Chromosome 2"/>
</dbReference>
<dbReference type="InterPro" id="IPR029063">
    <property type="entry name" value="SAM-dependent_MTases_sf"/>
</dbReference>
<organism evidence="1 2">
    <name type="scientific">Solanum commersonii</name>
    <name type="common">Commerson's wild potato</name>
    <name type="synonym">Commerson's nightshade</name>
    <dbReference type="NCBI Taxonomy" id="4109"/>
    <lineage>
        <taxon>Eukaryota</taxon>
        <taxon>Viridiplantae</taxon>
        <taxon>Streptophyta</taxon>
        <taxon>Embryophyta</taxon>
        <taxon>Tracheophyta</taxon>
        <taxon>Spermatophyta</taxon>
        <taxon>Magnoliopsida</taxon>
        <taxon>eudicotyledons</taxon>
        <taxon>Gunneridae</taxon>
        <taxon>Pentapetalae</taxon>
        <taxon>asterids</taxon>
        <taxon>lamiids</taxon>
        <taxon>Solanales</taxon>
        <taxon>Solanaceae</taxon>
        <taxon>Solanoideae</taxon>
        <taxon>Solaneae</taxon>
        <taxon>Solanum</taxon>
    </lineage>
</organism>
<sequence>MASGKLVHIDAGNGECSYASNSTLQRRIIEEAKPVLEDAIKKMFNNIIGEFPKQTWVALQEQTHFSQCQIS</sequence>